<evidence type="ECO:0000256" key="1">
    <source>
        <dbReference type="SAM" id="MobiDB-lite"/>
    </source>
</evidence>
<reference evidence="2 3" key="1">
    <citation type="submission" date="2024-11" db="EMBL/GenBank/DDBJ databases">
        <title>A near-complete genome assembly of Cinchona calisaya.</title>
        <authorList>
            <person name="Lian D.C."/>
            <person name="Zhao X.W."/>
            <person name="Wei L."/>
        </authorList>
    </citation>
    <scope>NUCLEOTIDE SEQUENCE [LARGE SCALE GENOMIC DNA]</scope>
    <source>
        <tissue evidence="2">Nenye</tissue>
    </source>
</reference>
<organism evidence="2 3">
    <name type="scientific">Cinchona calisaya</name>
    <dbReference type="NCBI Taxonomy" id="153742"/>
    <lineage>
        <taxon>Eukaryota</taxon>
        <taxon>Viridiplantae</taxon>
        <taxon>Streptophyta</taxon>
        <taxon>Embryophyta</taxon>
        <taxon>Tracheophyta</taxon>
        <taxon>Spermatophyta</taxon>
        <taxon>Magnoliopsida</taxon>
        <taxon>eudicotyledons</taxon>
        <taxon>Gunneridae</taxon>
        <taxon>Pentapetalae</taxon>
        <taxon>asterids</taxon>
        <taxon>lamiids</taxon>
        <taxon>Gentianales</taxon>
        <taxon>Rubiaceae</taxon>
        <taxon>Cinchonoideae</taxon>
        <taxon>Cinchoneae</taxon>
        <taxon>Cinchona</taxon>
    </lineage>
</organism>
<sequence>MVDKAQPLATTSEKGGHGEVDCCDSFAIHPVSPHVSGLPGNCPGKSPKLLSELSAPTFRDCLASAQDNLPRLLTRIVSPHVSGLPGSRPGFSADFQQQPHGSRPAQSLPRGPCTCLPCSTAHVSSRFSRNAQHVGNPVASVSRPALLPTSLATLKTSLGLPALPKIMPKAMLVPLPLATVLPSSFHVLSCPLATFANVPQPTLPKDF</sequence>
<accession>A0ABD3AKZ1</accession>
<gene>
    <name evidence="2" type="ORF">ACH5RR_005290</name>
</gene>
<dbReference type="EMBL" id="JBJUIK010000003">
    <property type="protein sequence ID" value="KAL3531769.1"/>
    <property type="molecule type" value="Genomic_DNA"/>
</dbReference>
<keyword evidence="3" id="KW-1185">Reference proteome</keyword>
<dbReference type="Proteomes" id="UP001630127">
    <property type="component" value="Unassembled WGS sequence"/>
</dbReference>
<protein>
    <submittedName>
        <fullName evidence="2">Uncharacterized protein</fullName>
    </submittedName>
</protein>
<comment type="caution">
    <text evidence="2">The sequence shown here is derived from an EMBL/GenBank/DDBJ whole genome shotgun (WGS) entry which is preliminary data.</text>
</comment>
<name>A0ABD3AKZ1_9GENT</name>
<feature type="region of interest" description="Disordered" evidence="1">
    <location>
        <begin position="84"/>
        <end position="109"/>
    </location>
</feature>
<evidence type="ECO:0000313" key="3">
    <source>
        <dbReference type="Proteomes" id="UP001630127"/>
    </source>
</evidence>
<evidence type="ECO:0000313" key="2">
    <source>
        <dbReference type="EMBL" id="KAL3531769.1"/>
    </source>
</evidence>
<dbReference type="AlphaFoldDB" id="A0ABD3AKZ1"/>
<proteinExistence type="predicted"/>